<dbReference type="GO" id="GO:0050660">
    <property type="term" value="F:flavin adenine dinucleotide binding"/>
    <property type="evidence" value="ECO:0007669"/>
    <property type="project" value="InterPro"/>
</dbReference>
<dbReference type="GO" id="GO:0016614">
    <property type="term" value="F:oxidoreductase activity, acting on CH-OH group of donors"/>
    <property type="evidence" value="ECO:0007669"/>
    <property type="project" value="InterPro"/>
</dbReference>
<dbReference type="GeneID" id="43598114"/>
<dbReference type="InterPro" id="IPR007867">
    <property type="entry name" value="GMC_OxRtase_C"/>
</dbReference>
<dbReference type="PANTHER" id="PTHR11552:SF115">
    <property type="entry name" value="DEHYDROGENASE XPTC-RELATED"/>
    <property type="match status" value="1"/>
</dbReference>
<accession>A0A370TQP8</accession>
<dbReference type="Gene3D" id="3.30.560.10">
    <property type="entry name" value="Glucose Oxidase, domain 3"/>
    <property type="match status" value="1"/>
</dbReference>
<dbReference type="SUPFAM" id="SSF54373">
    <property type="entry name" value="FAD-linked reductases, C-terminal domain"/>
    <property type="match status" value="1"/>
</dbReference>
<name>A0A370TQP8_9HELO</name>
<evidence type="ECO:0000256" key="3">
    <source>
        <dbReference type="RuleBase" id="RU003968"/>
    </source>
</evidence>
<dbReference type="PROSITE" id="PS00624">
    <property type="entry name" value="GMC_OXRED_2"/>
    <property type="match status" value="1"/>
</dbReference>
<feature type="domain" description="Glucose-methanol-choline oxidoreductase N-terminal" evidence="5">
    <location>
        <begin position="106"/>
        <end position="129"/>
    </location>
</feature>
<comment type="cofactor">
    <cofactor evidence="2">
        <name>FAD</name>
        <dbReference type="ChEBI" id="CHEBI:57692"/>
    </cofactor>
</comment>
<evidence type="ECO:0000313" key="8">
    <source>
        <dbReference type="Proteomes" id="UP000254866"/>
    </source>
</evidence>
<proteinExistence type="inferred from homology"/>
<organism evidence="7 8">
    <name type="scientific">Venustampulla echinocandica</name>
    <dbReference type="NCBI Taxonomy" id="2656787"/>
    <lineage>
        <taxon>Eukaryota</taxon>
        <taxon>Fungi</taxon>
        <taxon>Dikarya</taxon>
        <taxon>Ascomycota</taxon>
        <taxon>Pezizomycotina</taxon>
        <taxon>Leotiomycetes</taxon>
        <taxon>Helotiales</taxon>
        <taxon>Pleuroascaceae</taxon>
        <taxon>Venustampulla</taxon>
    </lineage>
</organism>
<dbReference type="EMBL" id="NPIC01000003">
    <property type="protein sequence ID" value="RDL37832.1"/>
    <property type="molecule type" value="Genomic_DNA"/>
</dbReference>
<keyword evidence="3" id="KW-0285">Flavoprotein</keyword>
<comment type="caution">
    <text evidence="7">The sequence shown here is derived from an EMBL/GenBank/DDBJ whole genome shotgun (WGS) entry which is preliminary data.</text>
</comment>
<evidence type="ECO:0000259" key="6">
    <source>
        <dbReference type="PROSITE" id="PS00624"/>
    </source>
</evidence>
<evidence type="ECO:0000256" key="2">
    <source>
        <dbReference type="PIRSR" id="PIRSR000137-2"/>
    </source>
</evidence>
<feature type="binding site" evidence="2">
    <location>
        <position position="261"/>
    </location>
    <ligand>
        <name>FAD</name>
        <dbReference type="ChEBI" id="CHEBI:57692"/>
    </ligand>
</feature>
<dbReference type="InterPro" id="IPR036188">
    <property type="entry name" value="FAD/NAD-bd_sf"/>
</dbReference>
<dbReference type="RefSeq" id="XP_031870488.1">
    <property type="nucleotide sequence ID" value="XM_032013888.1"/>
</dbReference>
<keyword evidence="2 3" id="KW-0274">FAD</keyword>
<sequence>MFLAIVVITFAIFVSALPNRASEAQHFTRLDDIAASYDYVIIGGGTSGLTVADRLTEDGKFTVLVVEYGYFEDAVNPYEFNTKGIPSSMTFNITSVGSKKVSLGIGCCVGGSSAVNAMAFMRGTSEDYDRWDTLGGVSSRQWNWEHLLPYFRKSATFNPPTAEFAQDFPVEYDIQKAWGGQGPIQASWPTFQYPAINIMHDAWKTLPGVEFPKDGSEGKAGIVWIPMSVNPEDETRSYARTGHYETVKSRTNYALLTGHKVDKIEFTSGGTLITADSVLISPRSGDGPTVKVTANKEIILAAGAIHSPQVLQRSGVGPRDLLDSANIPVVLDLPGVGQNFHDHSYLTMEYKYLTNVFPYPEAVRSNATFANWTAEVWAKNKTGPYSVVGSNLMAQLGLPIIAPDEYKSIASDLEDLDPASLLPSNTDPTVIAGYAAQLKAMAAAARSNNTAWLQYGLRGVARMNVNNMHPLSRGSVNINISSPESEPVVDYRALTNPIDVRIEVLLLKAIRNYFASEGEIQKLTPVEVTPGPDFASDADLTRYVQDTVTPTQYHPVGTCSKMPLKLGGVVDENLRVHGIWRLRIVDASIIPLIVGATLQSTVYAVAEKAADLIRQNA</sequence>
<dbReference type="PIRSF" id="PIRSF000137">
    <property type="entry name" value="Alcohol_oxidase"/>
    <property type="match status" value="1"/>
</dbReference>
<dbReference type="InterPro" id="IPR000172">
    <property type="entry name" value="GMC_OxRdtase_N"/>
</dbReference>
<comment type="similarity">
    <text evidence="1 3">Belongs to the GMC oxidoreductase family.</text>
</comment>
<feature type="domain" description="Glucose-methanol-choline oxidoreductase N-terminal" evidence="6">
    <location>
        <begin position="303"/>
        <end position="317"/>
    </location>
</feature>
<dbReference type="GO" id="GO:0044550">
    <property type="term" value="P:secondary metabolite biosynthetic process"/>
    <property type="evidence" value="ECO:0007669"/>
    <property type="project" value="TreeGrafter"/>
</dbReference>
<evidence type="ECO:0000256" key="1">
    <source>
        <dbReference type="ARBA" id="ARBA00010790"/>
    </source>
</evidence>
<dbReference type="Pfam" id="PF05199">
    <property type="entry name" value="GMC_oxred_C"/>
    <property type="match status" value="1"/>
</dbReference>
<dbReference type="OrthoDB" id="269227at2759"/>
<evidence type="ECO:0000313" key="7">
    <source>
        <dbReference type="EMBL" id="RDL37832.1"/>
    </source>
</evidence>
<feature type="binding site" evidence="2">
    <location>
        <begin position="46"/>
        <end position="47"/>
    </location>
    <ligand>
        <name>FAD</name>
        <dbReference type="ChEBI" id="CHEBI:57692"/>
    </ligand>
</feature>
<keyword evidence="8" id="KW-1185">Reference proteome</keyword>
<dbReference type="PROSITE" id="PS00623">
    <property type="entry name" value="GMC_OXRED_1"/>
    <property type="match status" value="1"/>
</dbReference>
<dbReference type="PANTHER" id="PTHR11552">
    <property type="entry name" value="GLUCOSE-METHANOL-CHOLINE GMC OXIDOREDUCTASE"/>
    <property type="match status" value="1"/>
</dbReference>
<dbReference type="AlphaFoldDB" id="A0A370TQP8"/>
<dbReference type="Proteomes" id="UP000254866">
    <property type="component" value="Unassembled WGS sequence"/>
</dbReference>
<evidence type="ECO:0000256" key="4">
    <source>
        <dbReference type="SAM" id="SignalP"/>
    </source>
</evidence>
<dbReference type="SUPFAM" id="SSF51905">
    <property type="entry name" value="FAD/NAD(P)-binding domain"/>
    <property type="match status" value="1"/>
</dbReference>
<dbReference type="STRING" id="2656787.A0A370TQP8"/>
<keyword evidence="4" id="KW-0732">Signal</keyword>
<dbReference type="Pfam" id="PF00732">
    <property type="entry name" value="GMC_oxred_N"/>
    <property type="match status" value="1"/>
</dbReference>
<feature type="signal peptide" evidence="4">
    <location>
        <begin position="1"/>
        <end position="16"/>
    </location>
</feature>
<dbReference type="InterPro" id="IPR012132">
    <property type="entry name" value="GMC_OxRdtase"/>
</dbReference>
<evidence type="ECO:0000259" key="5">
    <source>
        <dbReference type="PROSITE" id="PS00623"/>
    </source>
</evidence>
<reference evidence="7 8" key="1">
    <citation type="journal article" date="2018" name="IMA Fungus">
        <title>IMA Genome-F 9: Draft genome sequence of Annulohypoxylon stygium, Aspergillus mulundensis, Berkeleyomyces basicola (syn. Thielaviopsis basicola), Ceratocystis smalleyi, two Cercospora beticola strains, Coleophoma cylindrospora, Fusarium fracticaudum, Phialophora cf. hyalina, and Morchella septimelata.</title>
        <authorList>
            <person name="Wingfield B.D."/>
            <person name="Bills G.F."/>
            <person name="Dong Y."/>
            <person name="Huang W."/>
            <person name="Nel W.J."/>
            <person name="Swalarsk-Parry B.S."/>
            <person name="Vaghefi N."/>
            <person name="Wilken P.M."/>
            <person name="An Z."/>
            <person name="de Beer Z.W."/>
            <person name="De Vos L."/>
            <person name="Chen L."/>
            <person name="Duong T.A."/>
            <person name="Gao Y."/>
            <person name="Hammerbacher A."/>
            <person name="Kikkert J.R."/>
            <person name="Li Y."/>
            <person name="Li H."/>
            <person name="Li K."/>
            <person name="Li Q."/>
            <person name="Liu X."/>
            <person name="Ma X."/>
            <person name="Naidoo K."/>
            <person name="Pethybridge S.J."/>
            <person name="Sun J."/>
            <person name="Steenkamp E.T."/>
            <person name="van der Nest M.A."/>
            <person name="van Wyk S."/>
            <person name="Wingfield M.J."/>
            <person name="Xiong C."/>
            <person name="Yue Q."/>
            <person name="Zhang X."/>
        </authorList>
    </citation>
    <scope>NUCLEOTIDE SEQUENCE [LARGE SCALE GENOMIC DNA]</scope>
    <source>
        <strain evidence="7 8">BP 5553</strain>
    </source>
</reference>
<gene>
    <name evidence="7" type="ORF">BP5553_05265</name>
</gene>
<feature type="chain" id="PRO_5016944207" description="Glucose-methanol-choline oxidoreductase N-terminal domain-containing protein" evidence="4">
    <location>
        <begin position="17"/>
        <end position="617"/>
    </location>
</feature>
<dbReference type="Gene3D" id="3.50.50.60">
    <property type="entry name" value="FAD/NAD(P)-binding domain"/>
    <property type="match status" value="1"/>
</dbReference>
<protein>
    <recommendedName>
        <fullName evidence="5 6">Glucose-methanol-choline oxidoreductase N-terminal domain-containing protein</fullName>
    </recommendedName>
</protein>